<accession>A0A6J2VI16</accession>
<dbReference type="InParanoid" id="A0A6J2VI16"/>
<dbReference type="InterPro" id="IPR039773">
    <property type="entry name" value="BAG_chaperone_regulator"/>
</dbReference>
<dbReference type="AlphaFoldDB" id="A0A6J2VI16"/>
<dbReference type="GO" id="GO:0050821">
    <property type="term" value="P:protein stabilization"/>
    <property type="evidence" value="ECO:0007669"/>
    <property type="project" value="TreeGrafter"/>
</dbReference>
<feature type="compositionally biased region" description="Polar residues" evidence="2">
    <location>
        <begin position="126"/>
        <end position="142"/>
    </location>
</feature>
<reference evidence="5" key="1">
    <citation type="submission" date="2025-08" db="UniProtKB">
        <authorList>
            <consortium name="RefSeq"/>
        </authorList>
    </citation>
    <scope>IDENTIFICATION</scope>
</reference>
<dbReference type="GO" id="GO:0005634">
    <property type="term" value="C:nucleus"/>
    <property type="evidence" value="ECO:0007669"/>
    <property type="project" value="TreeGrafter"/>
</dbReference>
<evidence type="ECO:0000256" key="2">
    <source>
        <dbReference type="SAM" id="MobiDB-lite"/>
    </source>
</evidence>
<dbReference type="GO" id="GO:0051087">
    <property type="term" value="F:protein-folding chaperone binding"/>
    <property type="evidence" value="ECO:0007669"/>
    <property type="project" value="InterPro"/>
</dbReference>
<dbReference type="Gene3D" id="1.20.58.120">
    <property type="entry name" value="BAG domain"/>
    <property type="match status" value="1"/>
</dbReference>
<feature type="compositionally biased region" description="Pro residues" evidence="2">
    <location>
        <begin position="255"/>
        <end position="266"/>
    </location>
</feature>
<feature type="compositionally biased region" description="Polar residues" evidence="2">
    <location>
        <begin position="244"/>
        <end position="253"/>
    </location>
</feature>
<dbReference type="Proteomes" id="UP000504632">
    <property type="component" value="Chromosome 1"/>
</dbReference>
<dbReference type="SUPFAM" id="SSF63491">
    <property type="entry name" value="BAG domain"/>
    <property type="match status" value="1"/>
</dbReference>
<dbReference type="PANTHER" id="PTHR12329">
    <property type="entry name" value="BCL2-ASSOCIATED ATHANOGENE"/>
    <property type="match status" value="1"/>
</dbReference>
<dbReference type="CTD" id="9530"/>
<dbReference type="GO" id="GO:0005829">
    <property type="term" value="C:cytosol"/>
    <property type="evidence" value="ECO:0007669"/>
    <property type="project" value="TreeGrafter"/>
</dbReference>
<feature type="compositionally biased region" description="Pro residues" evidence="2">
    <location>
        <begin position="224"/>
        <end position="236"/>
    </location>
</feature>
<gene>
    <name evidence="5" type="primary">bag4</name>
</gene>
<keyword evidence="1" id="KW-0143">Chaperone</keyword>
<dbReference type="InterPro" id="IPR003103">
    <property type="entry name" value="BAG_domain"/>
</dbReference>
<dbReference type="SMART" id="SM00264">
    <property type="entry name" value="BAG"/>
    <property type="match status" value="1"/>
</dbReference>
<evidence type="ECO:0000256" key="1">
    <source>
        <dbReference type="ARBA" id="ARBA00023186"/>
    </source>
</evidence>
<evidence type="ECO:0000313" key="4">
    <source>
        <dbReference type="Proteomes" id="UP000504632"/>
    </source>
</evidence>
<protein>
    <submittedName>
        <fullName evidence="5">BAG family molecular chaperone regulator 4</fullName>
    </submittedName>
</protein>
<evidence type="ECO:0000259" key="3">
    <source>
        <dbReference type="PROSITE" id="PS51035"/>
    </source>
</evidence>
<dbReference type="RefSeq" id="XP_030632600.1">
    <property type="nucleotide sequence ID" value="XM_030776740.1"/>
</dbReference>
<name>A0A6J2VI16_CHACN</name>
<dbReference type="Pfam" id="PF02179">
    <property type="entry name" value="BAG"/>
    <property type="match status" value="1"/>
</dbReference>
<proteinExistence type="predicted"/>
<sequence>MAYDSVGNDRGSGEAAWLMHQQMQSNPKSAWPSTYNSENNNWNSAMDSTPYSGYPPNYWYPQSHSTGPYGNAYPPGTDVNGQPPYNGQPMSAYPNGVYNPGQYSTGILHPSNPFYCGDQMPPRQPQYHNQGCPNRSTGASNQPPYPVPHCQAAPGYPPASYPHYGEGGPTMPQNPPYPAQQSMHPRPQAEAWSHPGGYGPSPQQQWQPGSQTPHGHYGSHIRPPHPPPWQGPAPPPYEHKDQSYHGQHPQNPQAGPKPRPGAPNPPQGKADFSSPPQIYTKCTAGGGGKGAEPRPAQGEPPPASTPGGPAPGPPLSDNPALARVQQVLARVDLLQEDVDEFVGKKTDKSYRCLEELLTKELLELDSVETNGQEGVRQARKEAVQRIQAILDRLEKKAF</sequence>
<dbReference type="PROSITE" id="PS51035">
    <property type="entry name" value="BAG"/>
    <property type="match status" value="1"/>
</dbReference>
<dbReference type="GO" id="GO:0016020">
    <property type="term" value="C:membrane"/>
    <property type="evidence" value="ECO:0007669"/>
    <property type="project" value="TreeGrafter"/>
</dbReference>
<dbReference type="PANTHER" id="PTHR12329:SF10">
    <property type="entry name" value="BAG FAMILY MOLECULAR CHAPERONE REGULATOR 4"/>
    <property type="match status" value="1"/>
</dbReference>
<dbReference type="GO" id="GO:0000774">
    <property type="term" value="F:adenyl-nucleotide exchange factor activity"/>
    <property type="evidence" value="ECO:0007669"/>
    <property type="project" value="TreeGrafter"/>
</dbReference>
<feature type="domain" description="BAG" evidence="3">
    <location>
        <begin position="320"/>
        <end position="397"/>
    </location>
</feature>
<keyword evidence="4" id="KW-1185">Reference proteome</keyword>
<organism evidence="4 5">
    <name type="scientific">Chanos chanos</name>
    <name type="common">Milkfish</name>
    <name type="synonym">Mugil chanos</name>
    <dbReference type="NCBI Taxonomy" id="29144"/>
    <lineage>
        <taxon>Eukaryota</taxon>
        <taxon>Metazoa</taxon>
        <taxon>Chordata</taxon>
        <taxon>Craniata</taxon>
        <taxon>Vertebrata</taxon>
        <taxon>Euteleostomi</taxon>
        <taxon>Actinopterygii</taxon>
        <taxon>Neopterygii</taxon>
        <taxon>Teleostei</taxon>
        <taxon>Ostariophysi</taxon>
        <taxon>Gonorynchiformes</taxon>
        <taxon>Chanidae</taxon>
        <taxon>Chanos</taxon>
    </lineage>
</organism>
<feature type="compositionally biased region" description="Low complexity" evidence="2">
    <location>
        <begin position="200"/>
        <end position="213"/>
    </location>
</feature>
<feature type="compositionally biased region" description="Pro residues" evidence="2">
    <location>
        <begin position="298"/>
        <end position="316"/>
    </location>
</feature>
<evidence type="ECO:0000313" key="5">
    <source>
        <dbReference type="RefSeq" id="XP_030632600.1"/>
    </source>
</evidence>
<dbReference type="InterPro" id="IPR036533">
    <property type="entry name" value="BAG_dom_sf"/>
</dbReference>
<feature type="region of interest" description="Disordered" evidence="2">
    <location>
        <begin position="119"/>
        <end position="321"/>
    </location>
</feature>
<dbReference type="FunCoup" id="A0A6J2VI16">
    <property type="interactions" value="628"/>
</dbReference>
<dbReference type="OrthoDB" id="8614100at2759"/>
<dbReference type="GeneID" id="115814023"/>